<dbReference type="AlphaFoldDB" id="A0A1M6XL46"/>
<dbReference type="SUPFAM" id="SSF49899">
    <property type="entry name" value="Concanavalin A-like lectins/glucanases"/>
    <property type="match status" value="1"/>
</dbReference>
<keyword evidence="1" id="KW-0430">Lectin</keyword>
<dbReference type="Gene3D" id="2.60.120.200">
    <property type="match status" value="1"/>
</dbReference>
<evidence type="ECO:0000313" key="1">
    <source>
        <dbReference type="EMBL" id="SHL06525.1"/>
    </source>
</evidence>
<sequence length="171" mass="18646">NTTNWGIWFSNASGEGSIVNLGSITTAGWYTFGITWDANTGGQGYLNGVNKGSVATRFLPTTISAPVAYIGSWTSGNQYNQLIDDLRISNRARTAAEIQGAFQSNQPLPVDADTTLKVTFDNSLDANIPAINYIYDSLNRLNMVVTPNKAINLQYDNNGNLIRRTINYQGN</sequence>
<dbReference type="RefSeq" id="WP_139257473.1">
    <property type="nucleotide sequence ID" value="NZ_FRAR01000056.1"/>
</dbReference>
<feature type="non-terminal residue" evidence="1">
    <location>
        <position position="1"/>
    </location>
</feature>
<proteinExistence type="predicted"/>
<dbReference type="Pfam" id="PF13385">
    <property type="entry name" value="Laminin_G_3"/>
    <property type="match status" value="1"/>
</dbReference>
<dbReference type="Proteomes" id="UP000183997">
    <property type="component" value="Unassembled WGS sequence"/>
</dbReference>
<accession>A0A1M6XL46</accession>
<dbReference type="EMBL" id="FRAR01000056">
    <property type="protein sequence ID" value="SHL06525.1"/>
    <property type="molecule type" value="Genomic_DNA"/>
</dbReference>
<dbReference type="GO" id="GO:0030246">
    <property type="term" value="F:carbohydrate binding"/>
    <property type="evidence" value="ECO:0007669"/>
    <property type="project" value="UniProtKB-KW"/>
</dbReference>
<dbReference type="InterPro" id="IPR013320">
    <property type="entry name" value="ConA-like_dom_sf"/>
</dbReference>
<dbReference type="OrthoDB" id="513777at2"/>
<reference evidence="2" key="1">
    <citation type="submission" date="2016-11" db="EMBL/GenBank/DDBJ databases">
        <authorList>
            <person name="Varghese N."/>
            <person name="Submissions S."/>
        </authorList>
    </citation>
    <scope>NUCLEOTIDE SEQUENCE [LARGE SCALE GENOMIC DNA]</scope>
    <source>
        <strain evidence="2">DSM 10349</strain>
    </source>
</reference>
<gene>
    <name evidence="1" type="ORF">SAMN02745123_04049</name>
</gene>
<evidence type="ECO:0000313" key="2">
    <source>
        <dbReference type="Proteomes" id="UP000183997"/>
    </source>
</evidence>
<protein>
    <submittedName>
        <fullName evidence="1">Concanavalin A-like lectin/glucanases superfamily protein</fullName>
    </submittedName>
</protein>
<organism evidence="1 2">
    <name type="scientific">Desulforamulus aeronauticus DSM 10349</name>
    <dbReference type="NCBI Taxonomy" id="1121421"/>
    <lineage>
        <taxon>Bacteria</taxon>
        <taxon>Bacillati</taxon>
        <taxon>Bacillota</taxon>
        <taxon>Clostridia</taxon>
        <taxon>Eubacteriales</taxon>
        <taxon>Peptococcaceae</taxon>
        <taxon>Desulforamulus</taxon>
    </lineage>
</organism>
<keyword evidence="2" id="KW-1185">Reference proteome</keyword>
<name>A0A1M6XL46_9FIRM</name>